<organism evidence="5 6">
    <name type="scientific">Aedoeadaptatus ivorii</name>
    <dbReference type="NCBI Taxonomy" id="54006"/>
    <lineage>
        <taxon>Bacteria</taxon>
        <taxon>Bacillati</taxon>
        <taxon>Bacillota</taxon>
        <taxon>Tissierellia</taxon>
        <taxon>Tissierellales</taxon>
        <taxon>Peptoniphilaceae</taxon>
        <taxon>Aedoeadaptatus</taxon>
    </lineage>
</organism>
<keyword evidence="5" id="KW-0378">Hydrolase</keyword>
<dbReference type="Pfam" id="PF00005">
    <property type="entry name" value="ABC_tran"/>
    <property type="match status" value="1"/>
</dbReference>
<keyword evidence="3 5" id="KW-0067">ATP-binding</keyword>
<keyword evidence="6" id="KW-1185">Reference proteome</keyword>
<keyword evidence="2" id="KW-0547">Nucleotide-binding</keyword>
<dbReference type="Proteomes" id="UP000269544">
    <property type="component" value="Chromosome"/>
</dbReference>
<dbReference type="EMBL" id="LR134523">
    <property type="protein sequence ID" value="VEJ35277.1"/>
    <property type="molecule type" value="Genomic_DNA"/>
</dbReference>
<feature type="domain" description="ABC transporter" evidence="4">
    <location>
        <begin position="10"/>
        <end position="237"/>
    </location>
</feature>
<dbReference type="PANTHER" id="PTHR42788">
    <property type="entry name" value="TAURINE IMPORT ATP-BINDING PROTEIN-RELATED"/>
    <property type="match status" value="1"/>
</dbReference>
<dbReference type="InterPro" id="IPR027417">
    <property type="entry name" value="P-loop_NTPase"/>
</dbReference>
<evidence type="ECO:0000256" key="3">
    <source>
        <dbReference type="ARBA" id="ARBA00022840"/>
    </source>
</evidence>
<evidence type="ECO:0000256" key="1">
    <source>
        <dbReference type="ARBA" id="ARBA00022448"/>
    </source>
</evidence>
<keyword evidence="1" id="KW-0813">Transport</keyword>
<sequence length="254" mass="28264">MHTSPSDILLEGIGISKAYGDKVILDAVDIRIPAKKVVSLLGQSGSGKTTLFNILAGLAAPDTGEVRFRGKDITATPGHIAYMLQKDLLLRHLKIIDNVSLPLRLAGKDKKTARETASAYFSEFGLEGTQTLYPSSLSGGMAQRAAFLRTFLFAKDIVLLDEPFSRLDAITRLKMQDWYLEIRKKYALTTLLITHDIDEALRLSDAVYVLSPRTHDIAYRYEVPAGNREEFLASRGYMDAKNRIQEALLSDEQE</sequence>
<dbReference type="InterPro" id="IPR003593">
    <property type="entry name" value="AAA+_ATPase"/>
</dbReference>
<dbReference type="PROSITE" id="PS50893">
    <property type="entry name" value="ABC_TRANSPORTER_2"/>
    <property type="match status" value="1"/>
</dbReference>
<reference evidence="5 6" key="1">
    <citation type="submission" date="2018-12" db="EMBL/GenBank/DDBJ databases">
        <authorList>
            <consortium name="Pathogen Informatics"/>
        </authorList>
    </citation>
    <scope>NUCLEOTIDE SEQUENCE [LARGE SCALE GENOMIC DNA]</scope>
    <source>
        <strain evidence="5 6">NCTC13079</strain>
    </source>
</reference>
<dbReference type="SMART" id="SM00382">
    <property type="entry name" value="AAA"/>
    <property type="match status" value="1"/>
</dbReference>
<evidence type="ECO:0000313" key="5">
    <source>
        <dbReference type="EMBL" id="VEJ35277.1"/>
    </source>
</evidence>
<dbReference type="PANTHER" id="PTHR42788:SF2">
    <property type="entry name" value="ABC TRANSPORTER ATP-BINDING PROTEIN"/>
    <property type="match status" value="1"/>
</dbReference>
<dbReference type="InterPro" id="IPR050166">
    <property type="entry name" value="ABC_transporter_ATP-bind"/>
</dbReference>
<dbReference type="AlphaFoldDB" id="A0A448V128"/>
<dbReference type="GO" id="GO:0016887">
    <property type="term" value="F:ATP hydrolysis activity"/>
    <property type="evidence" value="ECO:0007669"/>
    <property type="project" value="InterPro"/>
</dbReference>
<name>A0A448V128_9FIRM</name>
<dbReference type="GO" id="GO:0005524">
    <property type="term" value="F:ATP binding"/>
    <property type="evidence" value="ECO:0007669"/>
    <property type="project" value="UniProtKB-KW"/>
</dbReference>
<dbReference type="RefSeq" id="WP_126465095.1">
    <property type="nucleotide sequence ID" value="NZ_LR134523.1"/>
</dbReference>
<dbReference type="OrthoDB" id="9801958at2"/>
<proteinExistence type="predicted"/>
<dbReference type="InterPro" id="IPR003439">
    <property type="entry name" value="ABC_transporter-like_ATP-bd"/>
</dbReference>
<dbReference type="Gene3D" id="3.40.50.300">
    <property type="entry name" value="P-loop containing nucleotide triphosphate hydrolases"/>
    <property type="match status" value="1"/>
</dbReference>
<evidence type="ECO:0000313" key="6">
    <source>
        <dbReference type="Proteomes" id="UP000269544"/>
    </source>
</evidence>
<evidence type="ECO:0000259" key="4">
    <source>
        <dbReference type="PROSITE" id="PS50893"/>
    </source>
</evidence>
<dbReference type="InterPro" id="IPR017871">
    <property type="entry name" value="ABC_transporter-like_CS"/>
</dbReference>
<dbReference type="EC" id="3.6.3.25" evidence="5"/>
<dbReference type="PROSITE" id="PS00211">
    <property type="entry name" value="ABC_TRANSPORTER_1"/>
    <property type="match status" value="1"/>
</dbReference>
<evidence type="ECO:0000256" key="2">
    <source>
        <dbReference type="ARBA" id="ARBA00022741"/>
    </source>
</evidence>
<dbReference type="SUPFAM" id="SSF52540">
    <property type="entry name" value="P-loop containing nucleoside triphosphate hydrolases"/>
    <property type="match status" value="1"/>
</dbReference>
<dbReference type="KEGG" id="piv:NCTC13079_00604"/>
<protein>
    <submittedName>
        <fullName evidence="5">Sulfate/thiosulfate import ATP-binding protein CysA</fullName>
        <ecNumber evidence="5">3.6.3.25</ecNumber>
    </submittedName>
</protein>
<accession>A0A448V128</accession>
<gene>
    <name evidence="5" type="primary">cysA</name>
    <name evidence="5" type="ORF">NCTC13079_00604</name>
</gene>